<reference evidence="7" key="1">
    <citation type="journal article" date="2019" name="Int. J. Syst. Evol. Microbiol.">
        <title>The Global Catalogue of Microorganisms (GCM) 10K type strain sequencing project: providing services to taxonomists for standard genome sequencing and annotation.</title>
        <authorList>
            <consortium name="The Broad Institute Genomics Platform"/>
            <consortium name="The Broad Institute Genome Sequencing Center for Infectious Disease"/>
            <person name="Wu L."/>
            <person name="Ma J."/>
        </authorList>
    </citation>
    <scope>NUCLEOTIDE SEQUENCE [LARGE SCALE GENOMIC DNA]</scope>
    <source>
        <strain evidence="7">CGMCC 1.12482</strain>
    </source>
</reference>
<evidence type="ECO:0000256" key="1">
    <source>
        <dbReference type="SAM" id="Phobius"/>
    </source>
</evidence>
<dbReference type="NCBIfam" id="TIGR00254">
    <property type="entry name" value="GGDEF"/>
    <property type="match status" value="1"/>
</dbReference>
<dbReference type="Pfam" id="PF00563">
    <property type="entry name" value="EAL"/>
    <property type="match status" value="1"/>
</dbReference>
<dbReference type="SUPFAM" id="SSF141868">
    <property type="entry name" value="EAL domain-like"/>
    <property type="match status" value="1"/>
</dbReference>
<dbReference type="EMBL" id="BMFF01000007">
    <property type="protein sequence ID" value="GGD08519.1"/>
    <property type="molecule type" value="Genomic_DNA"/>
</dbReference>
<dbReference type="SUPFAM" id="SSF55785">
    <property type="entry name" value="PYP-like sensor domain (PAS domain)"/>
    <property type="match status" value="3"/>
</dbReference>
<dbReference type="Gene3D" id="3.20.20.450">
    <property type="entry name" value="EAL domain"/>
    <property type="match status" value="1"/>
</dbReference>
<evidence type="ECO:0008006" key="8">
    <source>
        <dbReference type="Google" id="ProtNLM"/>
    </source>
</evidence>
<organism evidence="6 7">
    <name type="scientific">Halopseudomonas salina</name>
    <dbReference type="NCBI Taxonomy" id="1323744"/>
    <lineage>
        <taxon>Bacteria</taxon>
        <taxon>Pseudomonadati</taxon>
        <taxon>Pseudomonadota</taxon>
        <taxon>Gammaproteobacteria</taxon>
        <taxon>Pseudomonadales</taxon>
        <taxon>Pseudomonadaceae</taxon>
        <taxon>Halopseudomonas</taxon>
    </lineage>
</organism>
<evidence type="ECO:0000259" key="5">
    <source>
        <dbReference type="PROSITE" id="PS50887"/>
    </source>
</evidence>
<dbReference type="CDD" id="cd00130">
    <property type="entry name" value="PAS"/>
    <property type="match status" value="3"/>
</dbReference>
<dbReference type="SMART" id="SM00267">
    <property type="entry name" value="GGDEF"/>
    <property type="match status" value="1"/>
</dbReference>
<keyword evidence="1" id="KW-1133">Transmembrane helix</keyword>
<keyword evidence="7" id="KW-1185">Reference proteome</keyword>
<dbReference type="InterPro" id="IPR029787">
    <property type="entry name" value="Nucleotide_cyclase"/>
</dbReference>
<feature type="domain" description="PAS" evidence="2">
    <location>
        <begin position="364"/>
        <end position="406"/>
    </location>
</feature>
<dbReference type="Pfam" id="PF00990">
    <property type="entry name" value="GGDEF"/>
    <property type="match status" value="1"/>
</dbReference>
<feature type="domain" description="PAC" evidence="3">
    <location>
        <begin position="560"/>
        <end position="612"/>
    </location>
</feature>
<dbReference type="PROSITE" id="PS50112">
    <property type="entry name" value="PAS"/>
    <property type="match status" value="2"/>
</dbReference>
<dbReference type="InterPro" id="IPR003018">
    <property type="entry name" value="GAF"/>
</dbReference>
<dbReference type="InterPro" id="IPR035919">
    <property type="entry name" value="EAL_sf"/>
</dbReference>
<dbReference type="InterPro" id="IPR000014">
    <property type="entry name" value="PAS"/>
</dbReference>
<feature type="transmembrane region" description="Helical" evidence="1">
    <location>
        <begin position="38"/>
        <end position="57"/>
    </location>
</feature>
<dbReference type="Pfam" id="PF13426">
    <property type="entry name" value="PAS_9"/>
    <property type="match status" value="1"/>
</dbReference>
<dbReference type="Pfam" id="PF08447">
    <property type="entry name" value="PAS_3"/>
    <property type="match status" value="2"/>
</dbReference>
<dbReference type="CDD" id="cd01949">
    <property type="entry name" value="GGDEF"/>
    <property type="match status" value="1"/>
</dbReference>
<dbReference type="PROSITE" id="PS50113">
    <property type="entry name" value="PAC"/>
    <property type="match status" value="2"/>
</dbReference>
<dbReference type="InterPro" id="IPR029016">
    <property type="entry name" value="GAF-like_dom_sf"/>
</dbReference>
<dbReference type="Gene3D" id="3.30.70.270">
    <property type="match status" value="1"/>
</dbReference>
<dbReference type="PROSITE" id="PS50887">
    <property type="entry name" value="GGDEF"/>
    <property type="match status" value="1"/>
</dbReference>
<dbReference type="Pfam" id="PF13185">
    <property type="entry name" value="GAF_2"/>
    <property type="match status" value="1"/>
</dbReference>
<dbReference type="PANTHER" id="PTHR44757">
    <property type="entry name" value="DIGUANYLATE CYCLASE DGCP"/>
    <property type="match status" value="1"/>
</dbReference>
<evidence type="ECO:0000259" key="3">
    <source>
        <dbReference type="PROSITE" id="PS50113"/>
    </source>
</evidence>
<dbReference type="SMART" id="SM00091">
    <property type="entry name" value="PAS"/>
    <property type="match status" value="3"/>
</dbReference>
<protein>
    <recommendedName>
        <fullName evidence="8">PAS domain S-box-containing protein/diguanylate cyclase (GGDEF) domain-containing protein</fullName>
    </recommendedName>
</protein>
<dbReference type="InterPro" id="IPR013655">
    <property type="entry name" value="PAS_fold_3"/>
</dbReference>
<dbReference type="InterPro" id="IPR035965">
    <property type="entry name" value="PAS-like_dom_sf"/>
</dbReference>
<dbReference type="RefSeq" id="WP_188434471.1">
    <property type="nucleotide sequence ID" value="NZ_BMFF01000007.1"/>
</dbReference>
<keyword evidence="1" id="KW-0472">Membrane</keyword>
<accession>A0ABQ1Q047</accession>
<sequence>MAKTRNLLKPLATLVAGLLVAALTAVLAFNTQWRGQFDLFMLLLAIAVAVMAIAWYLQRLHTLELERNASTTLERNREVMSAITDAVFRADYSGRLVYVNQAWAQIAGNMPRSILGSSILHFLHAEDQPLLDNYLRRVREGHSDTLRINLRLRREDGRYHWCRLTARPYSTVESGEVVIGTLNDIQQQQEQMRIQSARMSVLDGLLGDAGIQDLANRLVLEWEALQTGQRASIVLKNEIGGALQVLAAPNSAHELIIPREAAAPVDLSYTGLAGLYRDTPVFIDDISTDPRWAKMRTQANQCSVAACWVVPFTGADGAVLGWFIIHLDQTGNPNAGDLQLLDEFARLAALVVQKSRLADEREASEKRFAAIYEHAAVGVLLVSPSGEFISANPSYYERSGYSEEDLRELTPNGTLYREDRPMIETMLRELRYGTSSKFTVEARYVRRDGELAWINLMVTLVRDTEGAAQYYVMIVEDITDRKRHEQALKEAAAMFESSREGMMVLNEHFRIINHNPAFSIITGLAVGRAVGKRPLVRSRLLDPWALGRRVLRELRTEGYWQGEVIIDRPDEYNVPLWVNVTAVSDEGGRINRYMVMFSDLSGLRRSQEQLQYISHFDSLTGLANRNRAMLRLEQGLVQAIHDDANIAVLFIDLDRFKAINDSLGHSVGDEVLRQAAERLSTCCPQEATLARLGGDEFLVIAPGLSAAAVRHVGEQVCDVMRSPIVLADGREIYIGASVGFACYPDDGQVAADLVRHADAAMDTAKSSGRDQVCGYDRAMTEEASARFEMERGLRKALENAELELHYQPIIRVSNGRAIGVEALVRWRHPERGLIPPDRFIPLAEHSGLIVQVGHWVLNEACRQMAQWELEGVAPERVAVNLSPRQFVHLDVVELVRSALQKSGLSASKLELEITESALMTSAHQGEQTLHQLKGLGVGLVIDDFGTGYSSLAYLRRFPLDKLKIDKSFLAGVPERAEDNQLVTTILDLAANMRLNVVAEGVETDAQWRFLKERHCGACQGYLFSPALPAAELVAWLREQ</sequence>
<dbReference type="InterPro" id="IPR001633">
    <property type="entry name" value="EAL_dom"/>
</dbReference>
<dbReference type="SMART" id="SM00086">
    <property type="entry name" value="PAC"/>
    <property type="match status" value="3"/>
</dbReference>
<dbReference type="SMART" id="SM00052">
    <property type="entry name" value="EAL"/>
    <property type="match status" value="1"/>
</dbReference>
<feature type="domain" description="EAL" evidence="4">
    <location>
        <begin position="786"/>
        <end position="1039"/>
    </location>
</feature>
<evidence type="ECO:0000313" key="7">
    <source>
        <dbReference type="Proteomes" id="UP000638188"/>
    </source>
</evidence>
<dbReference type="InterPro" id="IPR043128">
    <property type="entry name" value="Rev_trsase/Diguanyl_cyclase"/>
</dbReference>
<dbReference type="Gene3D" id="3.30.450.20">
    <property type="entry name" value="PAS domain"/>
    <property type="match status" value="3"/>
</dbReference>
<dbReference type="InterPro" id="IPR000160">
    <property type="entry name" value="GGDEF_dom"/>
</dbReference>
<name>A0ABQ1Q047_9GAMM</name>
<feature type="domain" description="PAC" evidence="3">
    <location>
        <begin position="438"/>
        <end position="490"/>
    </location>
</feature>
<dbReference type="SUPFAM" id="SSF55073">
    <property type="entry name" value="Nucleotide cyclase"/>
    <property type="match status" value="1"/>
</dbReference>
<dbReference type="Gene3D" id="3.30.450.40">
    <property type="match status" value="1"/>
</dbReference>
<dbReference type="NCBIfam" id="TIGR00229">
    <property type="entry name" value="sensory_box"/>
    <property type="match status" value="3"/>
</dbReference>
<dbReference type="InterPro" id="IPR000700">
    <property type="entry name" value="PAS-assoc_C"/>
</dbReference>
<dbReference type="SUPFAM" id="SSF55781">
    <property type="entry name" value="GAF domain-like"/>
    <property type="match status" value="1"/>
</dbReference>
<feature type="transmembrane region" description="Helical" evidence="1">
    <location>
        <begin position="304"/>
        <end position="325"/>
    </location>
</feature>
<proteinExistence type="predicted"/>
<dbReference type="PROSITE" id="PS50883">
    <property type="entry name" value="EAL"/>
    <property type="match status" value="1"/>
</dbReference>
<evidence type="ECO:0000259" key="2">
    <source>
        <dbReference type="PROSITE" id="PS50112"/>
    </source>
</evidence>
<gene>
    <name evidence="6" type="ORF">GCM10007418_29440</name>
</gene>
<keyword evidence="1" id="KW-0812">Transmembrane</keyword>
<dbReference type="CDD" id="cd01948">
    <property type="entry name" value="EAL"/>
    <property type="match status" value="1"/>
</dbReference>
<dbReference type="InterPro" id="IPR001610">
    <property type="entry name" value="PAC"/>
</dbReference>
<evidence type="ECO:0000313" key="6">
    <source>
        <dbReference type="EMBL" id="GGD08519.1"/>
    </source>
</evidence>
<dbReference type="InterPro" id="IPR052155">
    <property type="entry name" value="Biofilm_reg_signaling"/>
</dbReference>
<feature type="domain" description="GGDEF" evidence="5">
    <location>
        <begin position="644"/>
        <end position="777"/>
    </location>
</feature>
<evidence type="ECO:0000259" key="4">
    <source>
        <dbReference type="PROSITE" id="PS50883"/>
    </source>
</evidence>
<dbReference type="PANTHER" id="PTHR44757:SF2">
    <property type="entry name" value="BIOFILM ARCHITECTURE MAINTENANCE PROTEIN MBAA"/>
    <property type="match status" value="1"/>
</dbReference>
<dbReference type="Proteomes" id="UP000638188">
    <property type="component" value="Unassembled WGS sequence"/>
</dbReference>
<comment type="caution">
    <text evidence="6">The sequence shown here is derived from an EMBL/GenBank/DDBJ whole genome shotgun (WGS) entry which is preliminary data.</text>
</comment>
<feature type="domain" description="PAS" evidence="2">
    <location>
        <begin position="72"/>
        <end position="142"/>
    </location>
</feature>